<keyword evidence="1" id="KW-1185">Reference proteome</keyword>
<name>A0A1I7TE77_9PELO</name>
<dbReference type="eggNOG" id="ENOG502TI8A">
    <property type="taxonomic scope" value="Eukaryota"/>
</dbReference>
<dbReference type="WBParaSite" id="Csp11.Scaffold589.g5069.t1">
    <property type="protein sequence ID" value="Csp11.Scaffold589.g5069.t1"/>
    <property type="gene ID" value="Csp11.Scaffold589.g5069"/>
</dbReference>
<evidence type="ECO:0000313" key="1">
    <source>
        <dbReference type="Proteomes" id="UP000095282"/>
    </source>
</evidence>
<organism evidence="1 2">
    <name type="scientific">Caenorhabditis tropicalis</name>
    <dbReference type="NCBI Taxonomy" id="1561998"/>
    <lineage>
        <taxon>Eukaryota</taxon>
        <taxon>Metazoa</taxon>
        <taxon>Ecdysozoa</taxon>
        <taxon>Nematoda</taxon>
        <taxon>Chromadorea</taxon>
        <taxon>Rhabditida</taxon>
        <taxon>Rhabditina</taxon>
        <taxon>Rhabditomorpha</taxon>
        <taxon>Rhabditoidea</taxon>
        <taxon>Rhabditidae</taxon>
        <taxon>Peloderinae</taxon>
        <taxon>Caenorhabditis</taxon>
    </lineage>
</organism>
<dbReference type="Proteomes" id="UP000095282">
    <property type="component" value="Unplaced"/>
</dbReference>
<dbReference type="AlphaFoldDB" id="A0A1I7TE77"/>
<proteinExistence type="predicted"/>
<sequence length="96" mass="11054">MIIIFQYLKETNLDIPSEFSEFDGYLFINDVNPICSAKESLLLRICFTKNPTRVFGRPQMLETSDGTLYQFAVNDRFMSSSDCLISVSFYSVSIRN</sequence>
<protein>
    <submittedName>
        <fullName evidence="2">Uncharacterized protein</fullName>
    </submittedName>
</protein>
<evidence type="ECO:0000313" key="2">
    <source>
        <dbReference type="WBParaSite" id="Csp11.Scaffold589.g5069.t1"/>
    </source>
</evidence>
<reference evidence="2" key="1">
    <citation type="submission" date="2016-11" db="UniProtKB">
        <authorList>
            <consortium name="WormBaseParasite"/>
        </authorList>
    </citation>
    <scope>IDENTIFICATION</scope>
</reference>
<accession>A0A1I7TE77</accession>